<dbReference type="KEGG" id="tet:TTHERM_002653477"/>
<evidence type="ECO:0000313" key="2">
    <source>
        <dbReference type="Proteomes" id="UP000009168"/>
    </source>
</evidence>
<gene>
    <name evidence="1" type="ORF">TTHERM_002653477</name>
</gene>
<dbReference type="EMBL" id="GG663328">
    <property type="protein sequence ID" value="EWS76886.1"/>
    <property type="molecule type" value="Genomic_DNA"/>
</dbReference>
<feature type="non-terminal residue" evidence="1">
    <location>
        <position position="156"/>
    </location>
</feature>
<dbReference type="GeneID" id="24442697"/>
<keyword evidence="2" id="KW-1185">Reference proteome</keyword>
<sequence>STNLIETNNMVIINSSVDYSRYIGSITTDENQQIQIFQSQNGVFWYTNLFNNPFSIINISKNYLIQQNQLEQNQITFYDASNKQLVIYDILKSIEQTISINLDIQFDLQISIIDWDQPSFLWVKGQQIFQYSVNSNPQIKTIFDLDSQIVFYQYCP</sequence>
<proteinExistence type="predicted"/>
<organism evidence="1 2">
    <name type="scientific">Tetrahymena thermophila (strain SB210)</name>
    <dbReference type="NCBI Taxonomy" id="312017"/>
    <lineage>
        <taxon>Eukaryota</taxon>
        <taxon>Sar</taxon>
        <taxon>Alveolata</taxon>
        <taxon>Ciliophora</taxon>
        <taxon>Intramacronucleata</taxon>
        <taxon>Oligohymenophorea</taxon>
        <taxon>Hymenostomatida</taxon>
        <taxon>Tetrahymenina</taxon>
        <taxon>Tetrahymenidae</taxon>
        <taxon>Tetrahymena</taxon>
    </lineage>
</organism>
<dbReference type="RefSeq" id="XP_012650579.1">
    <property type="nucleotide sequence ID" value="XM_012795125.1"/>
</dbReference>
<dbReference type="Proteomes" id="UP000009168">
    <property type="component" value="Unassembled WGS sequence"/>
</dbReference>
<dbReference type="AlphaFoldDB" id="W7XKX1"/>
<protein>
    <submittedName>
        <fullName evidence="1">Uncharacterized protein</fullName>
    </submittedName>
</protein>
<accession>W7XKX1</accession>
<name>W7XKX1_TETTS</name>
<evidence type="ECO:0000313" key="1">
    <source>
        <dbReference type="EMBL" id="EWS76886.1"/>
    </source>
</evidence>
<feature type="non-terminal residue" evidence="1">
    <location>
        <position position="1"/>
    </location>
</feature>
<reference evidence="2" key="1">
    <citation type="journal article" date="2006" name="PLoS Biol.">
        <title>Macronuclear genome sequence of the ciliate Tetrahymena thermophila, a model eukaryote.</title>
        <authorList>
            <person name="Eisen J.A."/>
            <person name="Coyne R.S."/>
            <person name="Wu M."/>
            <person name="Wu D."/>
            <person name="Thiagarajan M."/>
            <person name="Wortman J.R."/>
            <person name="Badger J.H."/>
            <person name="Ren Q."/>
            <person name="Amedeo P."/>
            <person name="Jones K.M."/>
            <person name="Tallon L.J."/>
            <person name="Delcher A.L."/>
            <person name="Salzberg S.L."/>
            <person name="Silva J.C."/>
            <person name="Haas B.J."/>
            <person name="Majoros W.H."/>
            <person name="Farzad M."/>
            <person name="Carlton J.M."/>
            <person name="Smith R.K. Jr."/>
            <person name="Garg J."/>
            <person name="Pearlman R.E."/>
            <person name="Karrer K.M."/>
            <person name="Sun L."/>
            <person name="Manning G."/>
            <person name="Elde N.C."/>
            <person name="Turkewitz A.P."/>
            <person name="Asai D.J."/>
            <person name="Wilkes D.E."/>
            <person name="Wang Y."/>
            <person name="Cai H."/>
            <person name="Collins K."/>
            <person name="Stewart B.A."/>
            <person name="Lee S.R."/>
            <person name="Wilamowska K."/>
            <person name="Weinberg Z."/>
            <person name="Ruzzo W.L."/>
            <person name="Wloga D."/>
            <person name="Gaertig J."/>
            <person name="Frankel J."/>
            <person name="Tsao C.-C."/>
            <person name="Gorovsky M.A."/>
            <person name="Keeling P.J."/>
            <person name="Waller R.F."/>
            <person name="Patron N.J."/>
            <person name="Cherry J.M."/>
            <person name="Stover N.A."/>
            <person name="Krieger C.J."/>
            <person name="del Toro C."/>
            <person name="Ryder H.F."/>
            <person name="Williamson S.C."/>
            <person name="Barbeau R.A."/>
            <person name="Hamilton E.P."/>
            <person name="Orias E."/>
        </authorList>
    </citation>
    <scope>NUCLEOTIDE SEQUENCE [LARGE SCALE GENOMIC DNA]</scope>
    <source>
        <strain evidence="2">SB210</strain>
    </source>
</reference>
<dbReference type="InParanoid" id="W7XKX1"/>